<accession>A0A412X5C0</accession>
<reference evidence="1 2" key="1">
    <citation type="submission" date="2018-08" db="EMBL/GenBank/DDBJ databases">
        <title>A genome reference for cultivated species of the human gut microbiota.</title>
        <authorList>
            <person name="Zou Y."/>
            <person name="Xue W."/>
            <person name="Luo G."/>
        </authorList>
    </citation>
    <scope>NUCLEOTIDE SEQUENCE [LARGE SCALE GENOMIC DNA]</scope>
    <source>
        <strain evidence="1 2">AF14-42</strain>
    </source>
</reference>
<protein>
    <submittedName>
        <fullName evidence="1">Uncharacterized protein</fullName>
    </submittedName>
</protein>
<dbReference type="EMBL" id="QRZC01000040">
    <property type="protein sequence ID" value="RGV36516.1"/>
    <property type="molecule type" value="Genomic_DNA"/>
</dbReference>
<dbReference type="RefSeq" id="WP_117947967.1">
    <property type="nucleotide sequence ID" value="NZ_QRZC01000040.1"/>
</dbReference>
<dbReference type="Pfam" id="PF03237">
    <property type="entry name" value="Terminase_6N"/>
    <property type="match status" value="1"/>
</dbReference>
<evidence type="ECO:0000313" key="2">
    <source>
        <dbReference type="Proteomes" id="UP000285343"/>
    </source>
</evidence>
<comment type="caution">
    <text evidence="1">The sequence shown here is derived from an EMBL/GenBank/DDBJ whole genome shotgun (WGS) entry which is preliminary data.</text>
</comment>
<name>A0A412X5C0_BACUN</name>
<dbReference type="Gene3D" id="3.30.420.240">
    <property type="match status" value="1"/>
</dbReference>
<evidence type="ECO:0000313" key="1">
    <source>
        <dbReference type="EMBL" id="RGV36516.1"/>
    </source>
</evidence>
<sequence length="443" mass="50642">MKVITIPYKPRPLWKDIIHPALDKYRFAVIVAHRRYGKTVGMINELTKSAIKNTLISPQFAYVAPFRNQAKMIAWNYLKYYTSAIPGRKVNESDLFIELPSKHKNAVGARIYIIGADKPDALRGTYWDGVVLDEYAQIKPELWGEVIRPALADRKGFAYFIGTPKGQNQFYEIYQRAQRSEDWFTCLYRADESGVLDEAELKSMMEDMTDIEIRQELYCDFTASASNVVIPIDLVTEAAHRLLQEKDVQGAPVILGVDIARYGDDRSTIFKRQGLWVDEPLVYKGLDTMDMAARVIDAIIRYKADMTFIDAGVMGAGVIDRIRQLGYNNISEVYFQGNALHEQRFENIRAEMYFKMLEWLKSGGAIPDMPELKSELSIVEYKFSKRGKIILQPKEEIKEKIGKSPDLADGLALTFARPVYPRLKPGDPGYGRKMMCNTEYSIF</sequence>
<organism evidence="1 2">
    <name type="scientific">Bacteroides uniformis</name>
    <dbReference type="NCBI Taxonomy" id="820"/>
    <lineage>
        <taxon>Bacteria</taxon>
        <taxon>Pseudomonadati</taxon>
        <taxon>Bacteroidota</taxon>
        <taxon>Bacteroidia</taxon>
        <taxon>Bacteroidales</taxon>
        <taxon>Bacteroidaceae</taxon>
        <taxon>Bacteroides</taxon>
    </lineage>
</organism>
<dbReference type="Proteomes" id="UP000285343">
    <property type="component" value="Unassembled WGS sequence"/>
</dbReference>
<gene>
    <name evidence="1" type="ORF">DWW14_21020</name>
</gene>
<proteinExistence type="predicted"/>
<dbReference type="AlphaFoldDB" id="A0A412X5C0"/>
<dbReference type="InterPro" id="IPR027417">
    <property type="entry name" value="P-loop_NTPase"/>
</dbReference>
<dbReference type="Gene3D" id="3.40.50.300">
    <property type="entry name" value="P-loop containing nucleotide triphosphate hydrolases"/>
    <property type="match status" value="1"/>
</dbReference>